<dbReference type="InterPro" id="IPR007318">
    <property type="entry name" value="Phopholipid_MeTrfase"/>
</dbReference>
<dbReference type="PIRSF" id="PIRSF005444">
    <property type="entry name" value="PEMT"/>
    <property type="match status" value="1"/>
</dbReference>
<dbReference type="Pfam" id="PF04191">
    <property type="entry name" value="PEMT"/>
    <property type="match status" value="1"/>
</dbReference>
<evidence type="ECO:0000256" key="4">
    <source>
        <dbReference type="ARBA" id="ARBA00022603"/>
    </source>
</evidence>
<evidence type="ECO:0000256" key="10">
    <source>
        <dbReference type="ARBA" id="ARBA00023098"/>
    </source>
</evidence>
<comment type="catalytic activity">
    <reaction evidence="14">
        <text>a 1,2-diacyl-sn-glycero-3-phospho-N,N-dimethylethanolamine + S-adenosyl-L-methionine = a 1,2-diacyl-sn-glycero-3-phosphocholine + S-adenosyl-L-homocysteine + H(+)</text>
        <dbReference type="Rhea" id="RHEA:32739"/>
        <dbReference type="ChEBI" id="CHEBI:15378"/>
        <dbReference type="ChEBI" id="CHEBI:57643"/>
        <dbReference type="ChEBI" id="CHEBI:57856"/>
        <dbReference type="ChEBI" id="CHEBI:59789"/>
        <dbReference type="ChEBI" id="CHEBI:64572"/>
    </reaction>
</comment>
<dbReference type="PROSITE" id="PS51599">
    <property type="entry name" value="SAM_PEMT_PEM2"/>
    <property type="match status" value="1"/>
</dbReference>
<keyword evidence="14" id="KW-0496">Mitochondrion</keyword>
<dbReference type="RefSeq" id="XP_053024928.1">
    <property type="nucleotide sequence ID" value="XM_053161536.1"/>
</dbReference>
<dbReference type="EMBL" id="CP110431">
    <property type="protein sequence ID" value="WAQ89373.1"/>
    <property type="molecule type" value="Genomic_DNA"/>
</dbReference>
<comment type="function">
    <text evidence="14">Catalyzes the second two steps of the methylation pathway of phosphatidylcholine biosynthesis, the SAM-dependent methylation of phosphatidylmonomethylethanolamine (PMME) to phosphatidyldimethylethanolamine (PDME) and of PDME to phosphatidylcholine (PC).</text>
</comment>
<dbReference type="Gene3D" id="1.20.120.1630">
    <property type="match status" value="1"/>
</dbReference>
<keyword evidence="11 14" id="KW-0472">Membrane</keyword>
<feature type="intramembrane region" description="Helical" evidence="14">
    <location>
        <begin position="7"/>
        <end position="27"/>
    </location>
</feature>
<keyword evidence="4 14" id="KW-0489">Methyltransferase</keyword>
<protein>
    <recommendedName>
        <fullName evidence="14">Phosphatidyl-N-methylethanolamine N-methyltransferase</fullName>
        <ecNumber evidence="14">2.1.1.71</ecNumber>
    </recommendedName>
    <alternativeName>
        <fullName evidence="14">Phospholipid methyltransferase</fullName>
        <shortName evidence="14">PLMT</shortName>
    </alternativeName>
</protein>
<feature type="topological domain" description="Cytoplasmic" evidence="14">
    <location>
        <begin position="173"/>
        <end position="206"/>
    </location>
</feature>
<comment type="pathway">
    <text evidence="1 14">Phospholipid metabolism; phosphatidylcholine biosynthesis.</text>
</comment>
<evidence type="ECO:0000256" key="3">
    <source>
        <dbReference type="ARBA" id="ARBA00022516"/>
    </source>
</evidence>
<evidence type="ECO:0000256" key="15">
    <source>
        <dbReference type="SAM" id="Phobius"/>
    </source>
</evidence>
<evidence type="ECO:0000256" key="14">
    <source>
        <dbReference type="HAMAP-Rule" id="MF_03216"/>
    </source>
</evidence>
<dbReference type="EC" id="2.1.1.71" evidence="14"/>
<dbReference type="PANTHER" id="PTHR15458:SF5">
    <property type="entry name" value="PHOSPHATIDYLETHANOLAMINE N-METHYLTRANSFERASE"/>
    <property type="match status" value="1"/>
</dbReference>
<feature type="transmembrane region" description="Helical" evidence="15">
    <location>
        <begin position="85"/>
        <end position="105"/>
    </location>
</feature>
<evidence type="ECO:0000256" key="5">
    <source>
        <dbReference type="ARBA" id="ARBA00022679"/>
    </source>
</evidence>
<keyword evidence="7 14" id="KW-0812">Transmembrane</keyword>
<dbReference type="PANTHER" id="PTHR15458">
    <property type="entry name" value="PHOSPHATIDYLETHANOLAMINE N-METHYLTRANSFERASE"/>
    <property type="match status" value="1"/>
</dbReference>
<feature type="transmembrane region" description="Helical" evidence="15">
    <location>
        <begin position="46"/>
        <end position="65"/>
    </location>
</feature>
<comment type="catalytic activity">
    <reaction evidence="14">
        <text>a 1,2-diacyl-sn-glycero-3-phospho-N-methylethanolamine + S-adenosyl-L-methionine = a 1,2-diacyl-sn-glycero-3-phospho-N,N-dimethylethanolamine + S-adenosyl-L-homocysteine + H(+)</text>
        <dbReference type="Rhea" id="RHEA:32735"/>
        <dbReference type="ChEBI" id="CHEBI:15378"/>
        <dbReference type="ChEBI" id="CHEBI:57856"/>
        <dbReference type="ChEBI" id="CHEBI:59789"/>
        <dbReference type="ChEBI" id="CHEBI:64572"/>
        <dbReference type="ChEBI" id="CHEBI:64573"/>
        <dbReference type="EC" id="2.1.1.71"/>
    </reaction>
</comment>
<evidence type="ECO:0000256" key="8">
    <source>
        <dbReference type="ARBA" id="ARBA00022824"/>
    </source>
</evidence>
<gene>
    <name evidence="16" type="ORF">PtA15_11A60</name>
</gene>
<feature type="transmembrane region" description="Helical" evidence="15">
    <location>
        <begin position="6"/>
        <end position="26"/>
    </location>
</feature>
<dbReference type="HAMAP" id="MF_03216">
    <property type="entry name" value="PLMT"/>
    <property type="match status" value="1"/>
</dbReference>
<evidence type="ECO:0000313" key="16">
    <source>
        <dbReference type="EMBL" id="WAQ89373.1"/>
    </source>
</evidence>
<feature type="topological domain" description="Lumenal" evidence="14">
    <location>
        <begin position="28"/>
        <end position="39"/>
    </location>
</feature>
<feature type="binding site" evidence="14">
    <location>
        <begin position="174"/>
        <end position="175"/>
    </location>
    <ligand>
        <name>S-adenosyl-L-methionine</name>
        <dbReference type="ChEBI" id="CHEBI:59789"/>
    </ligand>
</feature>
<keyword evidence="5 14" id="KW-0808">Transferase</keyword>
<keyword evidence="6 14" id="KW-0949">S-adenosyl-L-methionine</keyword>
<comment type="similarity">
    <text evidence="14">Belongs to the class VI-like SAM-binding methyltransferase superfamily. PEMT/PEM2 methyltransferase family.</text>
</comment>
<dbReference type="InterPro" id="IPR024960">
    <property type="entry name" value="PEMT/MFAP"/>
</dbReference>
<accession>A0ABY7CWR9</accession>
<keyword evidence="8 14" id="KW-0256">Endoplasmic reticulum</keyword>
<dbReference type="GeneID" id="77802420"/>
<evidence type="ECO:0000256" key="11">
    <source>
        <dbReference type="ARBA" id="ARBA00023136"/>
    </source>
</evidence>
<name>A0ABY7CWR9_9BASI</name>
<evidence type="ECO:0000313" key="17">
    <source>
        <dbReference type="Proteomes" id="UP001164743"/>
    </source>
</evidence>
<comment type="subcellular location">
    <subcellularLocation>
        <location evidence="14">Endoplasmic reticulum membrane</location>
        <topology evidence="14">Multi-pass membrane protein</topology>
    </subcellularLocation>
    <subcellularLocation>
        <location evidence="14">Mitochondrion membrane</location>
        <topology evidence="14">Multi-pass membrane protein</topology>
    </subcellularLocation>
</comment>
<feature type="topological domain" description="Lumenal" evidence="14">
    <location>
        <begin position="109"/>
        <end position="151"/>
    </location>
</feature>
<evidence type="ECO:0000256" key="2">
    <source>
        <dbReference type="ARBA" id="ARBA00005189"/>
    </source>
</evidence>
<comment type="pathway">
    <text evidence="2">Lipid metabolism.</text>
</comment>
<feature type="binding site" evidence="14">
    <location>
        <begin position="92"/>
        <end position="94"/>
    </location>
    <ligand>
        <name>S-adenosyl-L-methionine</name>
        <dbReference type="ChEBI" id="CHEBI:59789"/>
    </ligand>
</feature>
<keyword evidence="17" id="KW-1185">Reference proteome</keyword>
<evidence type="ECO:0000256" key="1">
    <source>
        <dbReference type="ARBA" id="ARBA00004969"/>
    </source>
</evidence>
<reference evidence="16" key="1">
    <citation type="submission" date="2022-10" db="EMBL/GenBank/DDBJ databases">
        <title>Puccinia triticina Genome sequencing and assembly.</title>
        <authorList>
            <person name="Li C."/>
        </authorList>
    </citation>
    <scope>NUCLEOTIDE SEQUENCE</scope>
    <source>
        <strain evidence="16">Pt15</strain>
    </source>
</reference>
<feature type="topological domain" description="Lumenal" evidence="14">
    <location>
        <begin position="1"/>
        <end position="6"/>
    </location>
</feature>
<organism evidence="16 17">
    <name type="scientific">Puccinia triticina</name>
    <dbReference type="NCBI Taxonomy" id="208348"/>
    <lineage>
        <taxon>Eukaryota</taxon>
        <taxon>Fungi</taxon>
        <taxon>Dikarya</taxon>
        <taxon>Basidiomycota</taxon>
        <taxon>Pucciniomycotina</taxon>
        <taxon>Pucciniomycetes</taxon>
        <taxon>Pucciniales</taxon>
        <taxon>Pucciniaceae</taxon>
        <taxon>Puccinia</taxon>
    </lineage>
</organism>
<evidence type="ECO:0000256" key="6">
    <source>
        <dbReference type="ARBA" id="ARBA00022691"/>
    </source>
</evidence>
<evidence type="ECO:0000256" key="9">
    <source>
        <dbReference type="ARBA" id="ARBA00022989"/>
    </source>
</evidence>
<feature type="topological domain" description="Cytoplasmic" evidence="14">
    <location>
        <begin position="61"/>
        <end position="87"/>
    </location>
</feature>
<keyword evidence="3 14" id="KW-0444">Lipid biosynthesis</keyword>
<evidence type="ECO:0000256" key="13">
    <source>
        <dbReference type="ARBA" id="ARBA00023264"/>
    </source>
</evidence>
<evidence type="ECO:0000256" key="12">
    <source>
        <dbReference type="ARBA" id="ARBA00023209"/>
    </source>
</evidence>
<proteinExistence type="inferred from homology"/>
<keyword evidence="13 14" id="KW-1208">Phospholipid metabolism</keyword>
<keyword evidence="10 14" id="KW-0443">Lipid metabolism</keyword>
<evidence type="ECO:0000256" key="7">
    <source>
        <dbReference type="ARBA" id="ARBA00022692"/>
    </source>
</evidence>
<keyword evidence="12 14" id="KW-0594">Phospholipid biosynthesis</keyword>
<dbReference type="Proteomes" id="UP001164743">
    <property type="component" value="Chromosome 11A"/>
</dbReference>
<sequence>MIDLGQPSLFIAAGAILFNPLFWNYIARREHATRFLSSACGSPHRACYLLGAVIFAIGLIRDHLFKQALDNQPSHPLLSHPAIQLLARLAFAAGATLVGSSMWALGITGTYLGDYCGILMDHVVQGFPFNITSSPMYSGSTLCFLGTALSYRSPAGILLTAIVHLVYRIALSYEDQHLPPTRSQIKTSLDSTPDSTICILHINWPV</sequence>
<keyword evidence="9 14" id="KW-1133">Transmembrane helix</keyword>